<evidence type="ECO:0000313" key="17">
    <source>
        <dbReference type="Proteomes" id="UP001516464"/>
    </source>
</evidence>
<evidence type="ECO:0000256" key="8">
    <source>
        <dbReference type="ARBA" id="ARBA00022771"/>
    </source>
</evidence>
<evidence type="ECO:0000256" key="4">
    <source>
        <dbReference type="ARBA" id="ARBA00022553"/>
    </source>
</evidence>
<proteinExistence type="inferred from homology"/>
<dbReference type="InterPro" id="IPR000719">
    <property type="entry name" value="Prot_kinase_dom"/>
</dbReference>
<dbReference type="InterPro" id="IPR046349">
    <property type="entry name" value="C1-like_sf"/>
</dbReference>
<dbReference type="Gene3D" id="1.10.510.10">
    <property type="entry name" value="Transferase(Phosphotransferase) domain 1"/>
    <property type="match status" value="1"/>
</dbReference>
<feature type="domain" description="Phorbol-ester/DAG-type" evidence="14">
    <location>
        <begin position="309"/>
        <end position="358"/>
    </location>
</feature>
<evidence type="ECO:0000256" key="1">
    <source>
        <dbReference type="ARBA" id="ARBA00005490"/>
    </source>
</evidence>
<evidence type="ECO:0000256" key="7">
    <source>
        <dbReference type="ARBA" id="ARBA00022741"/>
    </source>
</evidence>
<dbReference type="PROSITE" id="PS00479">
    <property type="entry name" value="ZF_DAG_PE_1"/>
    <property type="match status" value="1"/>
</dbReference>
<evidence type="ECO:0000259" key="14">
    <source>
        <dbReference type="PROSITE" id="PS50081"/>
    </source>
</evidence>
<name>A0ABQ7I1P7_9MICR</name>
<keyword evidence="9" id="KW-0418">Kinase</keyword>
<feature type="domain" description="Phorbol-ester/DAG-type" evidence="14">
    <location>
        <begin position="241"/>
        <end position="290"/>
    </location>
</feature>
<dbReference type="PROSITE" id="PS00107">
    <property type="entry name" value="PROTEIN_KINASE_ATP"/>
    <property type="match status" value="1"/>
</dbReference>
<comment type="caution">
    <text evidence="16">The sequence shown here is derived from an EMBL/GenBank/DDBJ whole genome shotgun (WGS) entry which is preliminary data.</text>
</comment>
<dbReference type="InterPro" id="IPR011009">
    <property type="entry name" value="Kinase-like_dom_sf"/>
</dbReference>
<keyword evidence="3" id="KW-0723">Serine/threonine-protein kinase</keyword>
<evidence type="ECO:0000256" key="12">
    <source>
        <dbReference type="PROSITE-ProRule" id="PRU10141"/>
    </source>
</evidence>
<dbReference type="PROSITE" id="PS50011">
    <property type="entry name" value="PROTEIN_KINASE_DOM"/>
    <property type="match status" value="1"/>
</dbReference>
<dbReference type="PROSITE" id="PS00108">
    <property type="entry name" value="PROTEIN_KINASE_ST"/>
    <property type="match status" value="1"/>
</dbReference>
<keyword evidence="8" id="KW-0863">Zinc-finger</keyword>
<keyword evidence="4" id="KW-0597">Phosphoprotein</keyword>
<dbReference type="PROSITE" id="PS51285">
    <property type="entry name" value="AGC_KINASE_CTER"/>
    <property type="match status" value="1"/>
</dbReference>
<evidence type="ECO:0000256" key="3">
    <source>
        <dbReference type="ARBA" id="ARBA00022527"/>
    </source>
</evidence>
<keyword evidence="11 12" id="KW-0067">ATP-binding</keyword>
<dbReference type="Pfam" id="PF00069">
    <property type="entry name" value="Pkinase"/>
    <property type="match status" value="1"/>
</dbReference>
<evidence type="ECO:0000256" key="11">
    <source>
        <dbReference type="ARBA" id="ARBA00022840"/>
    </source>
</evidence>
<keyword evidence="6" id="KW-0479">Metal-binding</keyword>
<dbReference type="PANTHER" id="PTHR24351">
    <property type="entry name" value="RIBOSOMAL PROTEIN S6 KINASE"/>
    <property type="match status" value="1"/>
</dbReference>
<feature type="binding site" evidence="12">
    <location>
        <position position="419"/>
    </location>
    <ligand>
        <name>ATP</name>
        <dbReference type="ChEBI" id="CHEBI:30616"/>
    </ligand>
</feature>
<organism evidence="16 17">
    <name type="scientific">Astathelohania contejeani</name>
    <dbReference type="NCBI Taxonomy" id="164912"/>
    <lineage>
        <taxon>Eukaryota</taxon>
        <taxon>Fungi</taxon>
        <taxon>Fungi incertae sedis</taxon>
        <taxon>Microsporidia</taxon>
        <taxon>Astathelohaniidae</taxon>
        <taxon>Astathelohania</taxon>
    </lineage>
</organism>
<sequence length="704" mass="80404">MDKKDTNRKMLEALESVVDKLTGKQRESAEFQIRSLRSKIESNKNDMLTGTCSLLSHKAIEQKINKEKNLINGYDKLMKVDKDLSVKLSAKKALTEKKIYFLKKELKKASDDKPDMDKNAQTSGTIKIDIVELICDPLFECERIDIYVDTYLKESLNSRFKGMVNITLENNYEFEILLVGKDDVLLGLIFLPCVYFISHKEFDEINFDFGNDAILKSKIMFQREIKLIRKNAAIVCVYKIGHSLEDYHTISPHYCCVCDNMANIFSKMYRCYKCKFVCHKECANYILFKCPCTRVADEKESAVNRYNIPHVLSKESASGMRYCGHCGMRIASGSLCYNCTKCNRKYHEECSKLLFNSCGIEYELRVKMADFKPPPLEIKTEEAKFKIDDFSLIKVLGRGSFGKVMLASNKAKKDIIALKILKKESVINSNDIVYLESERRILKMVSEPSHPFLMRLLYCFQDSRNIYFGTEFLAGGDLFHYATKKAFLPEQIKLYACEILLGLEYLHKKCVIYRDMKLDNVLIGADGHVKIADFGLCKDEVGPYTITHTLCGTPDTIAPEVIISGGYTKDADWWSYGVVLFEMFEAEPPFNGATDDEMSAAIINSDVIFRGETPDIAKNLILALLVKDPKKRLGCGEEDGDAIKKHPYFSDINWDDVYNKKITPVYIPDDSVAANFDEEFTGEPIIITPSSSVRKYDKFFANFK</sequence>
<keyword evidence="5" id="KW-0808">Transferase</keyword>
<dbReference type="CDD" id="cd00029">
    <property type="entry name" value="C1"/>
    <property type="match status" value="1"/>
</dbReference>
<dbReference type="PROSITE" id="PS50081">
    <property type="entry name" value="ZF_DAG_PE_2"/>
    <property type="match status" value="2"/>
</dbReference>
<dbReference type="SUPFAM" id="SSF57889">
    <property type="entry name" value="Cysteine-rich domain"/>
    <property type="match status" value="2"/>
</dbReference>
<protein>
    <recommendedName>
        <fullName evidence="2">protein kinase C</fullName>
        <ecNumber evidence="2">2.7.11.13</ecNumber>
    </recommendedName>
</protein>
<comment type="similarity">
    <text evidence="1">Belongs to the protein kinase superfamily. AGC Ser/Thr protein kinase family. PKC subfamily.</text>
</comment>
<keyword evidence="10" id="KW-0862">Zinc</keyword>
<dbReference type="SMART" id="SM00109">
    <property type="entry name" value="C1"/>
    <property type="match status" value="2"/>
</dbReference>
<dbReference type="EMBL" id="SBIQ01000018">
    <property type="protein sequence ID" value="KAF7684335.1"/>
    <property type="molecule type" value="Genomic_DNA"/>
</dbReference>
<dbReference type="EC" id="2.7.11.13" evidence="2"/>
<accession>A0ABQ7I1P7</accession>
<reference evidence="16 17" key="1">
    <citation type="submission" date="2019-01" db="EMBL/GenBank/DDBJ databases">
        <title>Genomes sequencing and comparative genomics of infectious freshwater microsporidia, Cucumispora dikerogammari and Thelohania contejeani.</title>
        <authorList>
            <person name="Cormier A."/>
            <person name="Giraud I."/>
            <person name="Wattier R."/>
            <person name="Teixeira M."/>
            <person name="Grandjean F."/>
            <person name="Rigaud T."/>
            <person name="Cordaux R."/>
        </authorList>
    </citation>
    <scope>NUCLEOTIDE SEQUENCE [LARGE SCALE GENOMIC DNA]</scope>
    <source>
        <strain evidence="16">T1</strain>
        <tissue evidence="16">Spores</tissue>
    </source>
</reference>
<evidence type="ECO:0000256" key="9">
    <source>
        <dbReference type="ARBA" id="ARBA00022777"/>
    </source>
</evidence>
<feature type="domain" description="Protein kinase" evidence="13">
    <location>
        <begin position="390"/>
        <end position="649"/>
    </location>
</feature>
<evidence type="ECO:0000256" key="10">
    <source>
        <dbReference type="ARBA" id="ARBA00022833"/>
    </source>
</evidence>
<evidence type="ECO:0000313" key="16">
    <source>
        <dbReference type="EMBL" id="KAF7684335.1"/>
    </source>
</evidence>
<evidence type="ECO:0000259" key="15">
    <source>
        <dbReference type="PROSITE" id="PS51285"/>
    </source>
</evidence>
<dbReference type="Gene3D" id="3.30.200.20">
    <property type="entry name" value="Phosphorylase Kinase, domain 1"/>
    <property type="match status" value="1"/>
</dbReference>
<evidence type="ECO:0000256" key="5">
    <source>
        <dbReference type="ARBA" id="ARBA00022679"/>
    </source>
</evidence>
<dbReference type="Gene3D" id="3.30.60.20">
    <property type="match status" value="2"/>
</dbReference>
<gene>
    <name evidence="16" type="primary">pkc-1</name>
    <name evidence="16" type="ORF">TCON_0484</name>
</gene>
<dbReference type="InterPro" id="IPR008271">
    <property type="entry name" value="Ser/Thr_kinase_AS"/>
</dbReference>
<keyword evidence="17" id="KW-1185">Reference proteome</keyword>
<dbReference type="InterPro" id="IPR017441">
    <property type="entry name" value="Protein_kinase_ATP_BS"/>
</dbReference>
<dbReference type="SMART" id="SM00220">
    <property type="entry name" value="S_TKc"/>
    <property type="match status" value="1"/>
</dbReference>
<dbReference type="SMART" id="SM00133">
    <property type="entry name" value="S_TK_X"/>
    <property type="match status" value="1"/>
</dbReference>
<dbReference type="SUPFAM" id="SSF56112">
    <property type="entry name" value="Protein kinase-like (PK-like)"/>
    <property type="match status" value="1"/>
</dbReference>
<dbReference type="Proteomes" id="UP001516464">
    <property type="component" value="Unassembled WGS sequence"/>
</dbReference>
<dbReference type="InterPro" id="IPR002219">
    <property type="entry name" value="PKC_DAG/PE"/>
</dbReference>
<feature type="domain" description="AGC-kinase C-terminal" evidence="15">
    <location>
        <begin position="650"/>
        <end position="704"/>
    </location>
</feature>
<evidence type="ECO:0000256" key="6">
    <source>
        <dbReference type="ARBA" id="ARBA00022723"/>
    </source>
</evidence>
<evidence type="ECO:0000256" key="2">
    <source>
        <dbReference type="ARBA" id="ARBA00012429"/>
    </source>
</evidence>
<evidence type="ECO:0000259" key="13">
    <source>
        <dbReference type="PROSITE" id="PS50011"/>
    </source>
</evidence>
<dbReference type="InterPro" id="IPR000961">
    <property type="entry name" value="AGC-kinase_C"/>
</dbReference>
<keyword evidence="7 12" id="KW-0547">Nucleotide-binding</keyword>